<dbReference type="PANTHER" id="PTHR34820">
    <property type="entry name" value="INNER MEMBRANE PROTEIN YEBZ"/>
    <property type="match status" value="1"/>
</dbReference>
<keyword evidence="10" id="KW-1185">Reference proteome</keyword>
<dbReference type="InterPro" id="IPR008457">
    <property type="entry name" value="Cu-R_CopD_dom"/>
</dbReference>
<evidence type="ECO:0000313" key="9">
    <source>
        <dbReference type="EMBL" id="MBX3893617.1"/>
    </source>
</evidence>
<comment type="caution">
    <text evidence="9">The sequence shown here is derived from an EMBL/GenBank/DDBJ whole genome shotgun (WGS) entry which is preliminary data.</text>
</comment>
<evidence type="ECO:0000256" key="5">
    <source>
        <dbReference type="ARBA" id="ARBA00023136"/>
    </source>
</evidence>
<dbReference type="GO" id="GO:0006825">
    <property type="term" value="P:copper ion transport"/>
    <property type="evidence" value="ECO:0007669"/>
    <property type="project" value="InterPro"/>
</dbReference>
<feature type="domain" description="Copper resistance protein D" evidence="7">
    <location>
        <begin position="197"/>
        <end position="301"/>
    </location>
</feature>
<organism evidence="9 11">
    <name type="scientific">Ralstonia pickettii</name>
    <name type="common">Burkholderia pickettii</name>
    <dbReference type="NCBI Taxonomy" id="329"/>
    <lineage>
        <taxon>Bacteria</taxon>
        <taxon>Pseudomonadati</taxon>
        <taxon>Pseudomonadota</taxon>
        <taxon>Betaproteobacteria</taxon>
        <taxon>Burkholderiales</taxon>
        <taxon>Burkholderiaceae</taxon>
        <taxon>Ralstonia</taxon>
    </lineage>
</organism>
<sequence length="309" mass="32248">MADDWLNIALRFALYVDLTILFGVSLFGAYALRPDHRSSAIARRYVCAIGVAAASGIVLSLWSIVVTAKAMTGAAEYAELSSHVFGMMLSSTAVGIGWLVRIAALAACLIIVMCVRRMPTLHFDIFAVLGAVALATVAWAGHGAMHDGSRGYVHITADIAHLLAAGAWVGSLTAFVLLARAQQAASLESVEILNHTSNGFARLGTLIVATLLATGVVNYLLIVGPTIDGLATSAYGVLLLAKLALFGLMLGLAAANRYLLSPQLEIAMRSGDHAGAVMTLRRSLLTEASLAVVILALVAWLGVLSPPGT</sequence>
<evidence type="ECO:0000256" key="3">
    <source>
        <dbReference type="ARBA" id="ARBA00022692"/>
    </source>
</evidence>
<evidence type="ECO:0000256" key="4">
    <source>
        <dbReference type="ARBA" id="ARBA00022989"/>
    </source>
</evidence>
<reference evidence="9" key="1">
    <citation type="submission" date="2018-06" db="EMBL/GenBank/DDBJ databases">
        <authorList>
            <person name="O'Rourke A."/>
        </authorList>
    </citation>
    <scope>NUCLEOTIDE SEQUENCE</scope>
    <source>
        <strain evidence="9">132550021-3</strain>
    </source>
</reference>
<dbReference type="EMBL" id="QGBI01000057">
    <property type="protein sequence ID" value="MBX3893617.1"/>
    <property type="molecule type" value="Genomic_DNA"/>
</dbReference>
<dbReference type="Proteomes" id="UP001199322">
    <property type="component" value="Unassembled WGS sequence"/>
</dbReference>
<accession>A0A9Q2C2J5</accession>
<evidence type="ECO:0000313" key="11">
    <source>
        <dbReference type="Proteomes" id="UP001199322"/>
    </source>
</evidence>
<feature type="transmembrane region" description="Helical" evidence="6">
    <location>
        <begin position="121"/>
        <end position="139"/>
    </location>
</feature>
<feature type="transmembrane region" description="Helical" evidence="6">
    <location>
        <begin position="159"/>
        <end position="179"/>
    </location>
</feature>
<evidence type="ECO:0000313" key="10">
    <source>
        <dbReference type="Proteomes" id="UP001189303"/>
    </source>
</evidence>
<dbReference type="Pfam" id="PF05425">
    <property type="entry name" value="CopD"/>
    <property type="match status" value="1"/>
</dbReference>
<evidence type="ECO:0000259" key="7">
    <source>
        <dbReference type="Pfam" id="PF05425"/>
    </source>
</evidence>
<reference evidence="8 10" key="2">
    <citation type="submission" date="2023-07" db="EMBL/GenBank/DDBJ databases">
        <authorList>
            <person name="Peeters C."/>
        </authorList>
    </citation>
    <scope>NUCLEOTIDE SEQUENCE [LARGE SCALE GENOMIC DNA]</scope>
    <source>
        <strain evidence="8 10">R-38712</strain>
    </source>
</reference>
<dbReference type="GO" id="GO:0005886">
    <property type="term" value="C:plasma membrane"/>
    <property type="evidence" value="ECO:0007669"/>
    <property type="project" value="UniProtKB-SubCell"/>
</dbReference>
<feature type="transmembrane region" description="Helical" evidence="6">
    <location>
        <begin position="234"/>
        <end position="260"/>
    </location>
</feature>
<dbReference type="Proteomes" id="UP001189303">
    <property type="component" value="Unassembled WGS sequence"/>
</dbReference>
<dbReference type="RefSeq" id="WP_012755711.1">
    <property type="nucleotide sequence ID" value="NZ_CATWFT010000033.1"/>
</dbReference>
<dbReference type="EMBL" id="CATWFT010000033">
    <property type="protein sequence ID" value="CAJ0733177.1"/>
    <property type="molecule type" value="Genomic_DNA"/>
</dbReference>
<evidence type="ECO:0000256" key="2">
    <source>
        <dbReference type="ARBA" id="ARBA00022475"/>
    </source>
</evidence>
<evidence type="ECO:0000313" key="8">
    <source>
        <dbReference type="EMBL" id="CAJ0733177.1"/>
    </source>
</evidence>
<feature type="transmembrane region" description="Helical" evidence="6">
    <location>
        <begin position="12"/>
        <end position="33"/>
    </location>
</feature>
<dbReference type="InterPro" id="IPR032694">
    <property type="entry name" value="CopC/D"/>
</dbReference>
<dbReference type="InterPro" id="IPR047689">
    <property type="entry name" value="CopD"/>
</dbReference>
<dbReference type="GeneID" id="34793035"/>
<evidence type="ECO:0000256" key="1">
    <source>
        <dbReference type="ARBA" id="ARBA00004651"/>
    </source>
</evidence>
<dbReference type="PANTHER" id="PTHR34820:SF4">
    <property type="entry name" value="INNER MEMBRANE PROTEIN YEBZ"/>
    <property type="match status" value="1"/>
</dbReference>
<proteinExistence type="predicted"/>
<gene>
    <name evidence="9" type="primary">copD</name>
    <name evidence="8" type="synonym">copD_3</name>
    <name evidence="9" type="ORF">DEE74_27555</name>
    <name evidence="8" type="ORF">R38712_05189</name>
</gene>
<feature type="transmembrane region" description="Helical" evidence="6">
    <location>
        <begin position="45"/>
        <end position="65"/>
    </location>
</feature>
<keyword evidence="3 6" id="KW-0812">Transmembrane</keyword>
<feature type="transmembrane region" description="Helical" evidence="6">
    <location>
        <begin position="85"/>
        <end position="114"/>
    </location>
</feature>
<keyword evidence="4 6" id="KW-1133">Transmembrane helix</keyword>
<keyword evidence="2" id="KW-1003">Cell membrane</keyword>
<protein>
    <submittedName>
        <fullName evidence="9">Copper homeostasis membrane protein CopD</fullName>
    </submittedName>
    <submittedName>
        <fullName evidence="8">Copper resistance protein D</fullName>
    </submittedName>
</protein>
<comment type="subcellular location">
    <subcellularLocation>
        <location evidence="1">Cell membrane</location>
        <topology evidence="1">Multi-pass membrane protein</topology>
    </subcellularLocation>
</comment>
<dbReference type="NCBIfam" id="NF033808">
    <property type="entry name" value="copper_CopD"/>
    <property type="match status" value="1"/>
</dbReference>
<dbReference type="OrthoDB" id="6053803at2"/>
<evidence type="ECO:0000256" key="6">
    <source>
        <dbReference type="SAM" id="Phobius"/>
    </source>
</evidence>
<feature type="transmembrane region" description="Helical" evidence="6">
    <location>
        <begin position="200"/>
        <end position="222"/>
    </location>
</feature>
<feature type="transmembrane region" description="Helical" evidence="6">
    <location>
        <begin position="284"/>
        <end position="303"/>
    </location>
</feature>
<name>A0A9Q2C2J5_RALPI</name>
<dbReference type="AlphaFoldDB" id="A0A9Q2C2J5"/>
<keyword evidence="5 6" id="KW-0472">Membrane</keyword>